<dbReference type="SMR" id="A0A177VAI2"/>
<dbReference type="PANTHER" id="PTHR31836">
    <property type="match status" value="1"/>
</dbReference>
<evidence type="ECO:0008006" key="7">
    <source>
        <dbReference type="Google" id="ProtNLM"/>
    </source>
</evidence>
<dbReference type="Proteomes" id="UP000836402">
    <property type="component" value="Unassembled WGS sequence"/>
</dbReference>
<dbReference type="PANTHER" id="PTHR31836:SF28">
    <property type="entry name" value="SRCR DOMAIN-CONTAINING PROTEIN-RELATED"/>
    <property type="match status" value="1"/>
</dbReference>
<reference evidence="4" key="2">
    <citation type="journal article" date="2019" name="IMA Fungus">
        <title>Genome sequencing and comparison of five Tilletia species to identify candidate genes for the detection of regulated species infecting wheat.</title>
        <authorList>
            <person name="Nguyen H.D.T."/>
            <person name="Sultana T."/>
            <person name="Kesanakurti P."/>
            <person name="Hambleton S."/>
        </authorList>
    </citation>
    <scope>NUCLEOTIDE SEQUENCE</scope>
    <source>
        <strain evidence="4">DAOMC 238032</strain>
    </source>
</reference>
<dbReference type="Gene3D" id="2.40.40.10">
    <property type="entry name" value="RlpA-like domain"/>
    <property type="match status" value="1"/>
</dbReference>
<dbReference type="EMBL" id="LWDD02001709">
    <property type="protein sequence ID" value="KAE8246026.1"/>
    <property type="molecule type" value="Genomic_DNA"/>
</dbReference>
<evidence type="ECO:0000256" key="2">
    <source>
        <dbReference type="SAM" id="SignalP"/>
    </source>
</evidence>
<reference evidence="3" key="3">
    <citation type="submission" date="2020-10" db="EMBL/GenBank/DDBJ databases">
        <authorList>
            <person name="Sedaghatjoo S."/>
        </authorList>
    </citation>
    <scope>NUCLEOTIDE SEQUENCE</scope>
    <source>
        <strain evidence="3">AZH3</strain>
    </source>
</reference>
<gene>
    <name evidence="4" type="ORF">A4X03_0g7353</name>
    <name evidence="3" type="ORF">JKIAZH3_G9904</name>
</gene>
<comment type="caution">
    <text evidence="4">The sequence shown here is derived from an EMBL/GenBank/DDBJ whole genome shotgun (WGS) entry which is preliminary data.</text>
</comment>
<dbReference type="InterPro" id="IPR036908">
    <property type="entry name" value="RlpA-like_sf"/>
</dbReference>
<organism evidence="4 5">
    <name type="scientific">Tilletia caries</name>
    <name type="common">wheat bunt fungus</name>
    <dbReference type="NCBI Taxonomy" id="13290"/>
    <lineage>
        <taxon>Eukaryota</taxon>
        <taxon>Fungi</taxon>
        <taxon>Dikarya</taxon>
        <taxon>Basidiomycota</taxon>
        <taxon>Ustilaginomycotina</taxon>
        <taxon>Exobasidiomycetes</taxon>
        <taxon>Tilletiales</taxon>
        <taxon>Tilletiaceae</taxon>
        <taxon>Tilletia</taxon>
    </lineage>
</organism>
<evidence type="ECO:0000313" key="5">
    <source>
        <dbReference type="Proteomes" id="UP000077671"/>
    </source>
</evidence>
<evidence type="ECO:0000313" key="3">
    <source>
        <dbReference type="EMBL" id="CAD6913161.1"/>
    </source>
</evidence>
<keyword evidence="6" id="KW-1185">Reference proteome</keyword>
<evidence type="ECO:0000256" key="1">
    <source>
        <dbReference type="ARBA" id="ARBA00022729"/>
    </source>
</evidence>
<evidence type="ECO:0000313" key="6">
    <source>
        <dbReference type="Proteomes" id="UP000836402"/>
    </source>
</evidence>
<evidence type="ECO:0000313" key="4">
    <source>
        <dbReference type="EMBL" id="KAE8246026.1"/>
    </source>
</evidence>
<protein>
    <recommendedName>
        <fullName evidence="7">RlpA-like protein double-psi beta-barrel domain-containing protein</fullName>
    </recommendedName>
</protein>
<feature type="signal peptide" evidence="2">
    <location>
        <begin position="1"/>
        <end position="21"/>
    </location>
</feature>
<dbReference type="SUPFAM" id="SSF50685">
    <property type="entry name" value="Barwin-like endoglucanases"/>
    <property type="match status" value="1"/>
</dbReference>
<dbReference type="InterPro" id="IPR051477">
    <property type="entry name" value="Expansin_CellWall"/>
</dbReference>
<feature type="chain" id="PRO_5044550289" description="RlpA-like protein double-psi beta-barrel domain-containing protein" evidence="2">
    <location>
        <begin position="22"/>
        <end position="154"/>
    </location>
</feature>
<accession>A0A177VAI2</accession>
<dbReference type="EMBL" id="CAJHJG010001529">
    <property type="protein sequence ID" value="CAD6913161.1"/>
    <property type="molecule type" value="Genomic_DNA"/>
</dbReference>
<reference evidence="4" key="1">
    <citation type="submission" date="2016-04" db="EMBL/GenBank/DDBJ databases">
        <authorList>
            <person name="Nguyen H.D."/>
            <person name="Kesanakurti P."/>
            <person name="Cullis J."/>
            <person name="Levesque C.A."/>
            <person name="Hambleton S."/>
        </authorList>
    </citation>
    <scope>NUCLEOTIDE SEQUENCE</scope>
    <source>
        <strain evidence="4">DAOMC 238032</strain>
    </source>
</reference>
<dbReference type="Proteomes" id="UP000077671">
    <property type="component" value="Unassembled WGS sequence"/>
</dbReference>
<dbReference type="CDD" id="cd22191">
    <property type="entry name" value="DPBB_RlpA_EXP_N-like"/>
    <property type="match status" value="1"/>
</dbReference>
<keyword evidence="1 2" id="KW-0732">Signal</keyword>
<name>A0A177VAI2_9BASI</name>
<dbReference type="AlphaFoldDB" id="A0A177VAI2"/>
<proteinExistence type="predicted"/>
<sequence length="154" mass="16380">MIAIPRLFAAVALLAAVVVSAAPSRDKTYPACDPPSKGPVHGKCHQMNMKTDQDPFYIAPGLGACGVTYNDNVMGACLSPGWINSGYYSSCGRKTTVTNPRNGKSIHVVIIDACVSASCNDIMLTKAAFQAIGGNMASGHVDNKVNWYFDDQHK</sequence>